<dbReference type="PANTHER" id="PTHR30537">
    <property type="entry name" value="HTH-TYPE TRANSCRIPTIONAL REGULATOR"/>
    <property type="match status" value="1"/>
</dbReference>
<dbReference type="Pfam" id="PF00126">
    <property type="entry name" value="HTH_1"/>
    <property type="match status" value="1"/>
</dbReference>
<comment type="caution">
    <text evidence="6">The sequence shown here is derived from an EMBL/GenBank/DDBJ whole genome shotgun (WGS) entry which is preliminary data.</text>
</comment>
<proteinExistence type="inferred from homology"/>
<dbReference type="Pfam" id="PF03466">
    <property type="entry name" value="LysR_substrate"/>
    <property type="match status" value="1"/>
</dbReference>
<dbReference type="RefSeq" id="WP_367723646.1">
    <property type="nucleotide sequence ID" value="NZ_JBFOCH010000030.1"/>
</dbReference>
<evidence type="ECO:0000256" key="2">
    <source>
        <dbReference type="ARBA" id="ARBA00023015"/>
    </source>
</evidence>
<dbReference type="Gene3D" id="3.40.190.290">
    <property type="match status" value="1"/>
</dbReference>
<protein>
    <submittedName>
        <fullName evidence="6">LysR family transcriptional regulator</fullName>
    </submittedName>
</protein>
<dbReference type="Proteomes" id="UP001556196">
    <property type="component" value="Unassembled WGS sequence"/>
</dbReference>
<name>A0ABV3QZJ9_9HYPH</name>
<dbReference type="SUPFAM" id="SSF46785">
    <property type="entry name" value="Winged helix' DNA-binding domain"/>
    <property type="match status" value="1"/>
</dbReference>
<dbReference type="InterPro" id="IPR000847">
    <property type="entry name" value="LysR_HTH_N"/>
</dbReference>
<evidence type="ECO:0000256" key="1">
    <source>
        <dbReference type="ARBA" id="ARBA00009437"/>
    </source>
</evidence>
<dbReference type="InterPro" id="IPR005119">
    <property type="entry name" value="LysR_subst-bd"/>
</dbReference>
<comment type="similarity">
    <text evidence="1">Belongs to the LysR transcriptional regulatory family.</text>
</comment>
<dbReference type="PANTHER" id="PTHR30537:SF74">
    <property type="entry name" value="HTH-TYPE TRANSCRIPTIONAL REGULATOR TRPI"/>
    <property type="match status" value="1"/>
</dbReference>
<keyword evidence="4" id="KW-0804">Transcription</keyword>
<evidence type="ECO:0000313" key="6">
    <source>
        <dbReference type="EMBL" id="MEW9806511.1"/>
    </source>
</evidence>
<reference evidence="6 7" key="1">
    <citation type="submission" date="2024-06" db="EMBL/GenBank/DDBJ databases">
        <authorList>
            <person name="Tuo L."/>
        </authorList>
    </citation>
    <scope>NUCLEOTIDE SEQUENCE [LARGE SCALE GENOMIC DNA]</scope>
    <source>
        <strain evidence="6 7">ZMM04-5</strain>
    </source>
</reference>
<dbReference type="Gene3D" id="1.10.10.10">
    <property type="entry name" value="Winged helix-like DNA-binding domain superfamily/Winged helix DNA-binding domain"/>
    <property type="match status" value="1"/>
</dbReference>
<dbReference type="PROSITE" id="PS50931">
    <property type="entry name" value="HTH_LYSR"/>
    <property type="match status" value="1"/>
</dbReference>
<keyword evidence="2" id="KW-0805">Transcription regulation</keyword>
<evidence type="ECO:0000313" key="7">
    <source>
        <dbReference type="Proteomes" id="UP001556196"/>
    </source>
</evidence>
<accession>A0ABV3QZJ9</accession>
<evidence type="ECO:0000256" key="4">
    <source>
        <dbReference type="ARBA" id="ARBA00023163"/>
    </source>
</evidence>
<feature type="domain" description="HTH lysR-type" evidence="5">
    <location>
        <begin position="8"/>
        <end position="65"/>
    </location>
</feature>
<keyword evidence="7" id="KW-1185">Reference proteome</keyword>
<dbReference type="PRINTS" id="PR00039">
    <property type="entry name" value="HTHLYSR"/>
</dbReference>
<evidence type="ECO:0000259" key="5">
    <source>
        <dbReference type="PROSITE" id="PS50931"/>
    </source>
</evidence>
<evidence type="ECO:0000256" key="3">
    <source>
        <dbReference type="ARBA" id="ARBA00023125"/>
    </source>
</evidence>
<dbReference type="InterPro" id="IPR058163">
    <property type="entry name" value="LysR-type_TF_proteobact-type"/>
</dbReference>
<dbReference type="SUPFAM" id="SSF53850">
    <property type="entry name" value="Periplasmic binding protein-like II"/>
    <property type="match status" value="1"/>
</dbReference>
<keyword evidence="3" id="KW-0238">DNA-binding</keyword>
<dbReference type="EMBL" id="JBFOCI010000003">
    <property type="protein sequence ID" value="MEW9806511.1"/>
    <property type="molecule type" value="Genomic_DNA"/>
</dbReference>
<organism evidence="6 7">
    <name type="scientific">Mesorhizobium marinum</name>
    <dbReference type="NCBI Taxonomy" id="3228790"/>
    <lineage>
        <taxon>Bacteria</taxon>
        <taxon>Pseudomonadati</taxon>
        <taxon>Pseudomonadota</taxon>
        <taxon>Alphaproteobacteria</taxon>
        <taxon>Hyphomicrobiales</taxon>
        <taxon>Phyllobacteriaceae</taxon>
        <taxon>Mesorhizobium</taxon>
    </lineage>
</organism>
<sequence>MVLRRRLPSSNSLFVIEAAARLGSFSRASEELNITQPAVSHAIAALEKHLGQQLFVRNGPRLSLTENGQRLGQATTRAFASVENVIIEMENTSERGEVVTLSTSTGMATHWLMPRYSQFLERFPEATLQFQLMPIRVYGPLNGCDLGLRIADPEESRRLDGRFAPERIMVVGSPAYLEEFGTFERPKKPHTLTNLSGHPVDWTDFTGGAPIDPSWRTLTFSDYSVVIHTALRGLGLAIGWTSVISKLMLDEQLVRASDTVIETGRVYHLVTGSSEPRPLVLAVRDWIAEQMFEEEQQLKARGIA</sequence>
<dbReference type="InterPro" id="IPR036390">
    <property type="entry name" value="WH_DNA-bd_sf"/>
</dbReference>
<gene>
    <name evidence="6" type="ORF">ABUE31_11005</name>
</gene>
<dbReference type="InterPro" id="IPR036388">
    <property type="entry name" value="WH-like_DNA-bd_sf"/>
</dbReference>